<keyword evidence="1" id="KW-0997">Cell inner membrane</keyword>
<feature type="transmembrane region" description="Helical" evidence="1">
    <location>
        <begin position="95"/>
        <end position="120"/>
    </location>
</feature>
<dbReference type="HAMAP" id="MF_02062">
    <property type="entry name" value="GltS"/>
    <property type="match status" value="1"/>
</dbReference>
<dbReference type="Pfam" id="PF03616">
    <property type="entry name" value="Glt_symporter"/>
    <property type="match status" value="1"/>
</dbReference>
<comment type="caution">
    <text evidence="3">The sequence shown here is derived from an EMBL/GenBank/DDBJ whole genome shotgun (WGS) entry which is preliminary data.</text>
</comment>
<proteinExistence type="inferred from homology"/>
<dbReference type="PANTHER" id="PTHR36178:SF1">
    <property type="entry name" value="SODIUM_GLUTAMATE SYMPORTER"/>
    <property type="match status" value="1"/>
</dbReference>
<comment type="subcellular location">
    <subcellularLocation>
        <location evidence="1">Cell inner membrane</location>
        <topology evidence="1">Multi-pass membrane protein</topology>
    </subcellularLocation>
</comment>
<evidence type="ECO:0000256" key="2">
    <source>
        <dbReference type="NCBIfam" id="TIGR00210"/>
    </source>
</evidence>
<dbReference type="GO" id="GO:0005886">
    <property type="term" value="C:plasma membrane"/>
    <property type="evidence" value="ECO:0007669"/>
    <property type="project" value="UniProtKB-SubCell"/>
</dbReference>
<name>A0A2U2AHE0_9GAMM</name>
<keyword evidence="1" id="KW-1003">Cell membrane</keyword>
<feature type="transmembrane region" description="Helical" evidence="1">
    <location>
        <begin position="217"/>
        <end position="235"/>
    </location>
</feature>
<organism evidence="3 4">
    <name type="scientific">Ignatzschineria ureiclastica</name>
    <dbReference type="NCBI Taxonomy" id="472582"/>
    <lineage>
        <taxon>Bacteria</taxon>
        <taxon>Pseudomonadati</taxon>
        <taxon>Pseudomonadota</taxon>
        <taxon>Gammaproteobacteria</taxon>
        <taxon>Cardiobacteriales</taxon>
        <taxon>Ignatzschineriaceae</taxon>
        <taxon>Ignatzschineria</taxon>
    </lineage>
</organism>
<evidence type="ECO:0000256" key="1">
    <source>
        <dbReference type="HAMAP-Rule" id="MF_02062"/>
    </source>
</evidence>
<keyword evidence="1" id="KW-0739">Sodium transport</keyword>
<keyword evidence="1" id="KW-0813">Transport</keyword>
<feature type="transmembrane region" description="Helical" evidence="1">
    <location>
        <begin position="159"/>
        <end position="184"/>
    </location>
</feature>
<keyword evidence="1" id="KW-0406">Ion transport</keyword>
<reference evidence="4" key="1">
    <citation type="submission" date="2018-05" db="EMBL/GenBank/DDBJ databases">
        <title>Ignatzschineria dubaiensis sp. nov., isolated from necrotic foot tissues of dromedaries (Camelus dromedarius) and associated maggots in Dubai, United Arab Emirates.</title>
        <authorList>
            <person name="Tsang C.C."/>
            <person name="Tang J.Y.M."/>
            <person name="Fong J.Y.H."/>
            <person name="Kinne J."/>
            <person name="Lee H.H."/>
            <person name="Joseph M."/>
            <person name="Jose S."/>
            <person name="Schuster R.K."/>
            <person name="Tang Y."/>
            <person name="Sivakumar S."/>
            <person name="Chen J.H.K."/>
            <person name="Teng J.L.L."/>
            <person name="Lau S.K.P."/>
            <person name="Wernery U."/>
            <person name="Woo P.C.Y."/>
        </authorList>
    </citation>
    <scope>NUCLEOTIDE SEQUENCE [LARGE SCALE GENOMIC DNA]</scope>
    <source>
        <strain evidence="4">KCTC 22644</strain>
    </source>
</reference>
<keyword evidence="4" id="KW-1185">Reference proteome</keyword>
<feature type="transmembrane region" description="Helical" evidence="1">
    <location>
        <begin position="6"/>
        <end position="22"/>
    </location>
</feature>
<dbReference type="GO" id="GO:0015501">
    <property type="term" value="F:glutamate:sodium symporter activity"/>
    <property type="evidence" value="ECO:0007669"/>
    <property type="project" value="UniProtKB-UniRule"/>
</dbReference>
<sequence length="401" mass="43217">MVFQFDVLSTLLLTILCLLGGSELKKRIKWLQKFCIPAPVIGGFLISLIIWLLRSLELASFQFDTSIQSYLMVAFFTTVGLGGSFKILRSGGKLLLIYLCICWFIAFFQNTFGVGIAMALDTNPILGVMAGAVSLTGGHGGAAAFGGMAEELGHSSATIAALAAATFGLIAGSLLGGPVASYLIRKHHVKIEADSDVTFTKEIHENPLISTTVDTFAFLKMLALILFIMVIGRMASTLFTEATGFSLPSYVGAMLVAVVVRNLNDRLEWIPIHEKSIDLISGASLGLFLTMAMMSLKIWELSEVALPLFIILVLQVLALLLMTIFIVFPLLGKNYDAAVMCSGLMGHGLGATPNAMANMTSVCERYKVISTKALMIVPLSGAVLIDIVAIPYHTWLINFFS</sequence>
<comment type="similarity">
    <text evidence="1">Belongs to the glutamate:Na(+) symporter (ESS) (TC 2.A.27) family.</text>
</comment>
<evidence type="ECO:0000313" key="3">
    <source>
        <dbReference type="EMBL" id="PWD82072.1"/>
    </source>
</evidence>
<feature type="transmembrane region" description="Helical" evidence="1">
    <location>
        <begin position="247"/>
        <end position="264"/>
    </location>
</feature>
<dbReference type="GO" id="GO:0015813">
    <property type="term" value="P:L-glutamate transmembrane transport"/>
    <property type="evidence" value="ECO:0007669"/>
    <property type="project" value="UniProtKB-UniRule"/>
</dbReference>
<keyword evidence="1" id="KW-0472">Membrane</keyword>
<feature type="transmembrane region" description="Helical" evidence="1">
    <location>
        <begin position="34"/>
        <end position="53"/>
    </location>
</feature>
<dbReference type="NCBIfam" id="TIGR00210">
    <property type="entry name" value="gltS"/>
    <property type="match status" value="1"/>
</dbReference>
<feature type="transmembrane region" description="Helical" evidence="1">
    <location>
        <begin position="276"/>
        <end position="299"/>
    </location>
</feature>
<gene>
    <name evidence="1 3" type="primary">gltS</name>
    <name evidence="3" type="ORF">DC083_02510</name>
</gene>
<protein>
    <recommendedName>
        <fullName evidence="1 2">Sodium/glutamate symporter</fullName>
    </recommendedName>
</protein>
<keyword evidence="1" id="KW-0915">Sodium</keyword>
<keyword evidence="1" id="KW-0812">Transmembrane</keyword>
<feature type="transmembrane region" description="Helical" evidence="1">
    <location>
        <begin position="65"/>
        <end position="88"/>
    </location>
</feature>
<keyword evidence="1" id="KW-0769">Symport</keyword>
<dbReference type="RefSeq" id="WP_109188672.1">
    <property type="nucleotide sequence ID" value="NZ_BMYA01000001.1"/>
</dbReference>
<evidence type="ECO:0000313" key="4">
    <source>
        <dbReference type="Proteomes" id="UP000245020"/>
    </source>
</evidence>
<keyword evidence="1" id="KW-1133">Transmembrane helix</keyword>
<dbReference type="InterPro" id="IPR004445">
    <property type="entry name" value="GltS"/>
</dbReference>
<dbReference type="AlphaFoldDB" id="A0A2U2AHE0"/>
<dbReference type="PANTHER" id="PTHR36178">
    <property type="entry name" value="SLR0625 PROTEIN"/>
    <property type="match status" value="1"/>
</dbReference>
<feature type="transmembrane region" description="Helical" evidence="1">
    <location>
        <begin position="305"/>
        <end position="331"/>
    </location>
</feature>
<dbReference type="EMBL" id="QEWQ01000001">
    <property type="protein sequence ID" value="PWD82072.1"/>
    <property type="molecule type" value="Genomic_DNA"/>
</dbReference>
<accession>A0A2U2AHE0</accession>
<comment type="function">
    <text evidence="1">Catalyzes the sodium-dependent transport of glutamate.</text>
</comment>
<feature type="transmembrane region" description="Helical" evidence="1">
    <location>
        <begin position="374"/>
        <end position="395"/>
    </location>
</feature>
<keyword evidence="1" id="KW-0029">Amino-acid transport</keyword>
<dbReference type="OrthoDB" id="4921038at2"/>
<dbReference type="Proteomes" id="UP000245020">
    <property type="component" value="Unassembled WGS sequence"/>
</dbReference>